<organism evidence="7 8">
    <name type="scientific">Durusdinium trenchii</name>
    <dbReference type="NCBI Taxonomy" id="1381693"/>
    <lineage>
        <taxon>Eukaryota</taxon>
        <taxon>Sar</taxon>
        <taxon>Alveolata</taxon>
        <taxon>Dinophyceae</taxon>
        <taxon>Suessiales</taxon>
        <taxon>Symbiodiniaceae</taxon>
        <taxon>Durusdinium</taxon>
    </lineage>
</organism>
<dbReference type="SMART" id="SM00458">
    <property type="entry name" value="RICIN"/>
    <property type="match status" value="2"/>
</dbReference>
<comment type="caution">
    <text evidence="7">The sequence shown here is derived from an EMBL/GenBank/DDBJ whole genome shotgun (WGS) entry which is preliminary data.</text>
</comment>
<dbReference type="InterPro" id="IPR000772">
    <property type="entry name" value="Ricin_B_lectin"/>
</dbReference>
<dbReference type="Gene3D" id="2.80.10.50">
    <property type="match status" value="1"/>
</dbReference>
<dbReference type="InterPro" id="IPR000177">
    <property type="entry name" value="Apple"/>
</dbReference>
<evidence type="ECO:0000313" key="8">
    <source>
        <dbReference type="Proteomes" id="UP001642484"/>
    </source>
</evidence>
<keyword evidence="2" id="KW-0677">Repeat</keyword>
<reference evidence="7 8" key="1">
    <citation type="submission" date="2024-02" db="EMBL/GenBank/DDBJ databases">
        <authorList>
            <person name="Chen Y."/>
            <person name="Shah S."/>
            <person name="Dougan E. K."/>
            <person name="Thang M."/>
            <person name="Chan C."/>
        </authorList>
    </citation>
    <scope>NUCLEOTIDE SEQUENCE [LARGE SCALE GENOMIC DNA]</scope>
</reference>
<dbReference type="Pfam" id="PF00530">
    <property type="entry name" value="SRCR"/>
    <property type="match status" value="1"/>
</dbReference>
<dbReference type="PANTHER" id="PTHR46769">
    <property type="entry name" value="POLYCYSTIC KIDNEY AND HEPATIC DISEASE 1 (AUTOSOMAL RECESSIVE)-LIKE 1"/>
    <property type="match status" value="1"/>
</dbReference>
<dbReference type="Pfam" id="PF00652">
    <property type="entry name" value="Ricin_B_lectin"/>
    <property type="match status" value="1"/>
</dbReference>
<proteinExistence type="predicted"/>
<dbReference type="Pfam" id="PF01833">
    <property type="entry name" value="TIG"/>
    <property type="match status" value="4"/>
</dbReference>
<evidence type="ECO:0000313" key="7">
    <source>
        <dbReference type="EMBL" id="CAK9063865.1"/>
    </source>
</evidence>
<dbReference type="SMART" id="SM00202">
    <property type="entry name" value="SR"/>
    <property type="match status" value="1"/>
</dbReference>
<dbReference type="InterPro" id="IPR036772">
    <property type="entry name" value="SRCR-like_dom_sf"/>
</dbReference>
<dbReference type="InterPro" id="IPR001190">
    <property type="entry name" value="SRCR"/>
</dbReference>
<keyword evidence="8" id="KW-1185">Reference proteome</keyword>
<feature type="signal peptide" evidence="4">
    <location>
        <begin position="1"/>
        <end position="16"/>
    </location>
</feature>
<keyword evidence="3" id="KW-1015">Disulfide bond</keyword>
<dbReference type="Gene3D" id="3.10.250.10">
    <property type="entry name" value="SRCR-like domain"/>
    <property type="match status" value="1"/>
</dbReference>
<dbReference type="InterPro" id="IPR013783">
    <property type="entry name" value="Ig-like_fold"/>
</dbReference>
<dbReference type="PROSITE" id="PS50231">
    <property type="entry name" value="RICIN_B_LECTIN"/>
    <property type="match status" value="2"/>
</dbReference>
<dbReference type="InterPro" id="IPR035992">
    <property type="entry name" value="Ricin_B-like_lectins"/>
</dbReference>
<dbReference type="InterPro" id="IPR003609">
    <property type="entry name" value="Pan_app"/>
</dbReference>
<dbReference type="SUPFAM" id="SSF57414">
    <property type="entry name" value="Hairpin loop containing domain-like"/>
    <property type="match status" value="1"/>
</dbReference>
<accession>A0ABP0NJC5</accession>
<dbReference type="InterPro" id="IPR014756">
    <property type="entry name" value="Ig_E-set"/>
</dbReference>
<evidence type="ECO:0000256" key="2">
    <source>
        <dbReference type="ARBA" id="ARBA00022737"/>
    </source>
</evidence>
<dbReference type="Gene3D" id="2.60.40.10">
    <property type="entry name" value="Immunoglobulins"/>
    <property type="match status" value="5"/>
</dbReference>
<dbReference type="SUPFAM" id="SSF50370">
    <property type="entry name" value="Ricin B-like lectins"/>
    <property type="match status" value="2"/>
</dbReference>
<dbReference type="PROSITE" id="PS50948">
    <property type="entry name" value="PAN"/>
    <property type="match status" value="1"/>
</dbReference>
<dbReference type="Proteomes" id="UP001642484">
    <property type="component" value="Unassembled WGS sequence"/>
</dbReference>
<dbReference type="SUPFAM" id="SSF81296">
    <property type="entry name" value="E set domains"/>
    <property type="match status" value="5"/>
</dbReference>
<dbReference type="PANTHER" id="PTHR46769:SF2">
    <property type="entry name" value="FIBROCYSTIN-L ISOFORM 2 PRECURSOR-RELATED"/>
    <property type="match status" value="1"/>
</dbReference>
<dbReference type="EMBL" id="CAXAMN010021829">
    <property type="protein sequence ID" value="CAK9063865.1"/>
    <property type="molecule type" value="Genomic_DNA"/>
</dbReference>
<dbReference type="PRINTS" id="PR00258">
    <property type="entry name" value="SPERACTRCPTR"/>
</dbReference>
<evidence type="ECO:0000259" key="6">
    <source>
        <dbReference type="PROSITE" id="PS50948"/>
    </source>
</evidence>
<dbReference type="Gene3D" id="3.50.4.10">
    <property type="entry name" value="Hepatocyte Growth Factor"/>
    <property type="match status" value="1"/>
</dbReference>
<evidence type="ECO:0000256" key="4">
    <source>
        <dbReference type="SAM" id="SignalP"/>
    </source>
</evidence>
<dbReference type="InterPro" id="IPR002909">
    <property type="entry name" value="IPT_dom"/>
</dbReference>
<feature type="chain" id="PRO_5045511152" evidence="4">
    <location>
        <begin position="17"/>
        <end position="3115"/>
    </location>
</feature>
<protein>
    <submittedName>
        <fullName evidence="7">Uncharacterized protein</fullName>
    </submittedName>
</protein>
<sequence>MLFITTFMLLAPLVAAGVKGFGIVFSVEPMQGSTAGGTEIHVAGAGFAYVTQVLVGGKPCHILEQMTKDGELTAFTPALDSGWHEVEVVFTSGHRAQLRDGKFRTNHRFTPVVSSISRAAAIISNVTWHGDLKKMLELNMRDIFEDTGEKRNATEIMHAYLGTGEEILADKAGRDEYRCDILETKTVNDGVCEVSAGTPAGYYNFTYVLENGVSMNGYGKSAWEVQGLPSVTLEGREYAIEVYPTMHSLRTKQVGRLGGAPVFVEADGVFIGKGDFAGRHQVLLDGVPCIVEDIEDLGNTQVLQCTPGATAQRPSHWPKRLAVGSWAAAWEAAEGIGPFSGNATTVATVGRKTKKAWDIMAYTEFQQPGHICNGARHWLRPTSSLEECAENCFFMNCRFFDFRRESRHCHWCGDVEADGTMTTRDPGWTWHPDTTGGVYKLNMWLGKYLQEFASQGPNWKLLYGDGRTRCAGDRWYSEWTLMGYRMGGFIQQCADWCSSMEANTPGGNCTYFGIIGHLNRGRQSRCVIYSPQGRTPEYQETGGAACVPEEDSWIGHHWTVFELTRETPMSPPPSGVQPGGRGALVRVWNMCPKGNAFNSECNSARFAGRGALQASMNPEYRAQRPMMEVVRSDVLRGAFGFEDVAFSDPMDLEAYDREGPYANMAEASGNHGIVEEIMAFFVAPVSGYYSFLTWGDMEQDVWLSQSSDPADLIKVARKLDYSPCRSSSNRRRASYAGCSILYNYRSDTRYHNINQEAHQGTNLTRSFDFSGEDLGYRTPTEHTLYLTKGERRFFLKRAMLAEDARPGHSSRRRRRARQFTGLRIQRPDLSEKSAAEKELLSQRKSWPEMLLFKKIISKEDGQWRIGLRENFGDEPTFSNWIWWNFNDWHIMEALNEMTMPSGTKVAAEAWWMDSYSNANGETVTEYLVQMWRPGGNLPPPIIEYDLMRSVVEIRVVSNGNPNDLWLWPLSASHFEVPALEASAQVSVTGVSALHSPRTSFEGNMSNTSMNDTEEVEPIPFPCEVGAFDSPNCSEAFGCDFGATVQGGSTNNIFDAWQIYDTWEECQQRCCHDQDCFAVSYDTINKYCKKHSERQDHQLTTSDTDLYAPVVSREPSTDGFKPFRGRVEFQGIQVGAYPGHRSVTFCKERCAAEPMCNHIIWHETRGCFLRSQCIDDNSIRGDVWNADDQHWTFYKIQGRCADVWDWSDADRSRVLFPSDPYGSTVSTITNGYPHRRRQRYSRYSIGKLTRTAFSAVTVQARLLEELPRFRRLSSNDPCVDNCTSFCSQDTSDEIVEDCQSDCLWTNCGLVGNFTSTVTQTSTTTTTLPPPPVRLVQLSGDLFNVGDSLPSEGHVAGRVEVFYNGEWGTVCSDGFDDVEATVVCNELGLTNTYARFDSSAQAGSPGSESQQIWIDDIDCVGDESHLSLCAKADWGVSNCFHSEDAKVWCESTSTTVTTRTQTTTLATTSTTTAFPTVMVTPRSGFLRQDLTGRCLSPASCTEAAALTVQDCTLFLPADKNPQRWMVDSYGTMESVGCPGMCISPTGSTWSDQDVVLSSCENVPTSNNTDDHTGQRFYFHAEGFVQNQWSAKCLDSNSDGVVGWTECELEVSCNKKGMKFDPLNMDGAGRTSEATVTQCMSRCASVAGCAHFSWWSNGGCHLQNSSAIMLFDNNAWSGPPTCAEAISMQKWSFVELDVTQASTKGLLRNAGTMKCMDPTDLDPTILELQSCITQMPTTDQLFQLSGGELRNLQNGLCVNVTDAEEGSDLLPDPTLYMTTCDGVSTSNLFALDSQSRLVVAGDRCVNSTSGDNGAGLVSVVCSSANETTNMTLSWEFVDTAIVAERCSQICQLPTDIWDIWMLYNNDLDCECGHLFRQDFRWNYVQEGILGSTELSGSSRFGLLSPPDISLFRLEHPVSVLSSLAPAFQPGFVEVNSNMSLGIFSPTLSIPKEIPESGDEPTTPFGFSYLSEAQQPYIDVISVNGNSDWVNYTVNMVEGDSVVIQIRNFDGLMDADVKVYLGLVVVPTVTLTETTVSFTAPLTTHGETEMKIMAGWKGWADYAPFLGTGMQQDTLMIQFDNLNEVTAITPDAGSMQGGAQVTITGRGFKLPGLSNSVVLYHHGGSLIGQMAGVCNVSSGSLTSIVCQMPSFDLAHWSSTQFEERIEVVVNGQTLDSSGNDLLFTYSRPLTPIVLEVLPESLSFALTNNLTIVGMNFGLLKREVQVMFGNRTCNVWDVNQTHINCQLKRSAMALPPLCTANRDIYNEDCVVKPHNFFQKPTLLVTSRGYAVARNSSYLDTRFEIHSVDPPVGSEEGGSRVTVRGVGFGNKQLTPQLTIAALGTLGDVESWSDTEVVFVTRKLTLNVEKVDLMVNLISAKHKCGTGPDPHPGTTTTTTMGQNFTIRRLNVLPSEDCNHKAFRAYATPNITAISSISGNEGDMITFTVSMPSGYIDAVSNAVVSVHFGTHVCPHNVTAKTGDDLTIACTVPAFEASTVMIKVRILPLGYARAGAGLDRFTQLLTVDSITPNSGSLGGVKVTLSGKGFATNPLRHFIRVGSNYWGVCEPLYSDYYSISCMLNYKDDDEGSASGGSVDVEVMLWDSEVAKEPLSAFGNSMAGCLRGNNDWRDYNVFTQEECALHCLTTPNCRSFDFSARYQRCFMADTSFTACNDCQDQRAKDCRYFERRTESDAAVAVSVVRNNFFTYSASDTPKISTVYTLPTNPDVKLEGSAVGCGADAADLTTGNSGCCSESTPCGVDEGVCSSSSRCAGNLRCVSYACSWTSTDANMQDSCCVLEGSDSGYTTQDPLWSMGDRVYVRVEQLSSSAEAAITSDPSGGAVNVSFAGVPCIIDSVRSFSGESWIDLGCFLGDVPGGIAAFPKVETETGIQIQESRWLFTKLNISSAQPSEQDSIVAGSSSLGGGWTLNVTGTGFAPPRSAGADTYVEVSVCGRPCEVVDGGYDWLECIVPNVTTSEVVLGASNTIVMPVARVLTRNAGTVSEAPVCFHGVGDNHFEVGHSTCAAVFDDDPEVVGGTTGTNCHVGVDFGKFTTARVEKIRWHPLYDFLEADSYINGKFQIGTLAELQTCDELSYGWRGVEYQGCQDVSERGNPCMICVRCWLH</sequence>
<feature type="domain" description="Apple" evidence="6">
    <location>
        <begin position="2600"/>
        <end position="2682"/>
    </location>
</feature>
<evidence type="ECO:0000256" key="1">
    <source>
        <dbReference type="ARBA" id="ARBA00022729"/>
    </source>
</evidence>
<dbReference type="CDD" id="cd00161">
    <property type="entry name" value="beta-trefoil_Ricin-like"/>
    <property type="match status" value="1"/>
</dbReference>
<dbReference type="SUPFAM" id="SSF56487">
    <property type="entry name" value="SRCR-like"/>
    <property type="match status" value="1"/>
</dbReference>
<keyword evidence="1 4" id="KW-0732">Signal</keyword>
<evidence type="ECO:0000256" key="3">
    <source>
        <dbReference type="ARBA" id="ARBA00023157"/>
    </source>
</evidence>
<dbReference type="SMART" id="SM00223">
    <property type="entry name" value="APPLE"/>
    <property type="match status" value="1"/>
</dbReference>
<dbReference type="InterPro" id="IPR052387">
    <property type="entry name" value="Fibrocystin"/>
</dbReference>
<evidence type="ECO:0000259" key="5">
    <source>
        <dbReference type="PROSITE" id="PS50287"/>
    </source>
</evidence>
<gene>
    <name evidence="7" type="ORF">CCMP2556_LOCUS31366</name>
</gene>
<dbReference type="SMART" id="SM00429">
    <property type="entry name" value="IPT"/>
    <property type="match status" value="2"/>
</dbReference>
<feature type="domain" description="SRCR" evidence="5">
    <location>
        <begin position="1331"/>
        <end position="1448"/>
    </location>
</feature>
<dbReference type="CDD" id="cd00603">
    <property type="entry name" value="IPT_PCSR"/>
    <property type="match status" value="5"/>
</dbReference>
<name>A0ABP0NJC5_9DINO</name>
<dbReference type="PROSITE" id="PS50287">
    <property type="entry name" value="SRCR_2"/>
    <property type="match status" value="1"/>
</dbReference>